<comment type="function">
    <text evidence="5">Part of a binding-protein-dependent transport system for aliphatic sulfonates. Putative binding protein.</text>
</comment>
<proteinExistence type="inferred from homology"/>
<dbReference type="EMBL" id="QJVJ01000005">
    <property type="protein sequence ID" value="PYI54532.1"/>
    <property type="molecule type" value="Genomic_DNA"/>
</dbReference>
<evidence type="ECO:0000256" key="7">
    <source>
        <dbReference type="SAM" id="MobiDB-lite"/>
    </source>
</evidence>
<dbReference type="NCBIfam" id="TIGR01728">
    <property type="entry name" value="SsuA_fam"/>
    <property type="match status" value="1"/>
</dbReference>
<dbReference type="Gene3D" id="3.40.190.10">
    <property type="entry name" value="Periplasmic binding protein-like II"/>
    <property type="match status" value="2"/>
</dbReference>
<dbReference type="SMART" id="SM00062">
    <property type="entry name" value="PBPb"/>
    <property type="match status" value="1"/>
</dbReference>
<feature type="chain" id="PRO_5038579063" description="Putative aliphatic sulfonates-binding protein" evidence="8">
    <location>
        <begin position="27"/>
        <end position="374"/>
    </location>
</feature>
<comment type="similarity">
    <text evidence="2">Belongs to the bacterial solute-binding protein SsuA/TauA family.</text>
</comment>
<keyword evidence="11" id="KW-1185">Reference proteome</keyword>
<dbReference type="Pfam" id="PF09084">
    <property type="entry name" value="NMT1"/>
    <property type="match status" value="1"/>
</dbReference>
<dbReference type="PANTHER" id="PTHR30024:SF42">
    <property type="entry name" value="ALIPHATIC SULFONATES-BINDING PROTEIN-RELATED"/>
    <property type="match status" value="1"/>
</dbReference>
<reference evidence="10 11" key="1">
    <citation type="submission" date="2018-05" db="EMBL/GenBank/DDBJ databases">
        <title>Paenibacillus flagellatus sp. nov., isolated from selenium mineral soil.</title>
        <authorList>
            <person name="Dai X."/>
        </authorList>
    </citation>
    <scope>NUCLEOTIDE SEQUENCE [LARGE SCALE GENOMIC DNA]</scope>
    <source>
        <strain evidence="10 11">DXL2</strain>
    </source>
</reference>
<evidence type="ECO:0000313" key="10">
    <source>
        <dbReference type="EMBL" id="PYI54532.1"/>
    </source>
</evidence>
<gene>
    <name evidence="10" type="ORF">DLM86_13805</name>
</gene>
<dbReference type="InterPro" id="IPR010067">
    <property type="entry name" value="ABC_SsuA_sub-bd"/>
</dbReference>
<evidence type="ECO:0000256" key="5">
    <source>
        <dbReference type="ARBA" id="ARBA00055538"/>
    </source>
</evidence>
<feature type="region of interest" description="Disordered" evidence="7">
    <location>
        <begin position="32"/>
        <end position="52"/>
    </location>
</feature>
<evidence type="ECO:0000256" key="2">
    <source>
        <dbReference type="ARBA" id="ARBA00010742"/>
    </source>
</evidence>
<comment type="subcellular location">
    <subcellularLocation>
        <location evidence="1">Periplasm</location>
    </subcellularLocation>
</comment>
<dbReference type="InterPro" id="IPR015168">
    <property type="entry name" value="SsuA/THI5"/>
</dbReference>
<evidence type="ECO:0000256" key="1">
    <source>
        <dbReference type="ARBA" id="ARBA00004418"/>
    </source>
</evidence>
<evidence type="ECO:0000256" key="6">
    <source>
        <dbReference type="ARBA" id="ARBA00070228"/>
    </source>
</evidence>
<dbReference type="GO" id="GO:0042597">
    <property type="term" value="C:periplasmic space"/>
    <property type="evidence" value="ECO:0007669"/>
    <property type="project" value="UniProtKB-SubCell"/>
</dbReference>
<evidence type="ECO:0000313" key="11">
    <source>
        <dbReference type="Proteomes" id="UP000247476"/>
    </source>
</evidence>
<comment type="caution">
    <text evidence="10">The sequence shown here is derived from an EMBL/GenBank/DDBJ whole genome shotgun (WGS) entry which is preliminary data.</text>
</comment>
<feature type="domain" description="Solute-binding protein family 3/N-terminal" evidence="9">
    <location>
        <begin position="58"/>
        <end position="276"/>
    </location>
</feature>
<dbReference type="GO" id="GO:0042626">
    <property type="term" value="F:ATPase-coupled transmembrane transporter activity"/>
    <property type="evidence" value="ECO:0007669"/>
    <property type="project" value="InterPro"/>
</dbReference>
<dbReference type="FunFam" id="3.40.190.10:FF:000050">
    <property type="entry name" value="Sulfonate ABC transporter substrate-binding protein"/>
    <property type="match status" value="1"/>
</dbReference>
<dbReference type="Proteomes" id="UP000247476">
    <property type="component" value="Unassembled WGS sequence"/>
</dbReference>
<dbReference type="RefSeq" id="WP_110840589.1">
    <property type="nucleotide sequence ID" value="NZ_QJVJ01000005.1"/>
</dbReference>
<protein>
    <recommendedName>
        <fullName evidence="6">Putative aliphatic sulfonates-binding protein</fullName>
    </recommendedName>
</protein>
<evidence type="ECO:0000256" key="3">
    <source>
        <dbReference type="ARBA" id="ARBA00022448"/>
    </source>
</evidence>
<dbReference type="PROSITE" id="PS51257">
    <property type="entry name" value="PROKAR_LIPOPROTEIN"/>
    <property type="match status" value="1"/>
</dbReference>
<evidence type="ECO:0000259" key="9">
    <source>
        <dbReference type="SMART" id="SM00062"/>
    </source>
</evidence>
<evidence type="ECO:0000256" key="4">
    <source>
        <dbReference type="ARBA" id="ARBA00022729"/>
    </source>
</evidence>
<dbReference type="AlphaFoldDB" id="A0A2V5K6S8"/>
<sequence>MRRMKTTNPILTLALAVLLTAAAVTAGCAPREAATKPQAGGDTGRQQADAPKRKELKTVRFNYVSTYVPLMFSKNKGWMEQAFAKEGIKVEWSTFPTGAASLEAIAGGHLDIGSIAPLPPITAAANGVDLKLVATYGVFGKGNALVVHKDSPIRTLEDLKGKKIGVAKGTMAYDLVLKALGQAGLKPSDAQIIQLLPDEGQAAFESKNVDVWGIWDPILTTVSVKTDARALTDGEKLGLPTPNFVMASGKFAKEYPEYVELFLKVNRQAAEWMRDHPEEAIDYFSGVTKVDKEVVRRIAANNPVVYEPITDRFVELEKQIAKTALADGTIKKEVDPVKIVDNSFIENVMKQPLEKIEYGDADPGPNPSGLPTLK</sequence>
<dbReference type="SUPFAM" id="SSF53850">
    <property type="entry name" value="Periplasmic binding protein-like II"/>
    <property type="match status" value="1"/>
</dbReference>
<dbReference type="GO" id="GO:0016020">
    <property type="term" value="C:membrane"/>
    <property type="evidence" value="ECO:0007669"/>
    <property type="project" value="InterPro"/>
</dbReference>
<evidence type="ECO:0000256" key="8">
    <source>
        <dbReference type="SAM" id="SignalP"/>
    </source>
</evidence>
<accession>A0A2V5K6S8</accession>
<feature type="signal peptide" evidence="8">
    <location>
        <begin position="1"/>
        <end position="26"/>
    </location>
</feature>
<keyword evidence="4 8" id="KW-0732">Signal</keyword>
<keyword evidence="3" id="KW-0813">Transport</keyword>
<dbReference type="OrthoDB" id="286202at2"/>
<name>A0A2V5K6S8_9BACL</name>
<dbReference type="PANTHER" id="PTHR30024">
    <property type="entry name" value="ALIPHATIC SULFONATES-BINDING PROTEIN-RELATED"/>
    <property type="match status" value="1"/>
</dbReference>
<dbReference type="InterPro" id="IPR001638">
    <property type="entry name" value="Solute-binding_3/MltF_N"/>
</dbReference>
<organism evidence="10 11">
    <name type="scientific">Paenibacillus flagellatus</name>
    <dbReference type="NCBI Taxonomy" id="2211139"/>
    <lineage>
        <taxon>Bacteria</taxon>
        <taxon>Bacillati</taxon>
        <taxon>Bacillota</taxon>
        <taxon>Bacilli</taxon>
        <taxon>Bacillales</taxon>
        <taxon>Paenibacillaceae</taxon>
        <taxon>Paenibacillus</taxon>
    </lineage>
</organism>